<dbReference type="PANTHER" id="PTHR21505">
    <property type="entry name" value="MADF DOMAIN-CONTAINING PROTEIN-RELATED"/>
    <property type="match status" value="1"/>
</dbReference>
<keyword evidence="4" id="KW-1185">Reference proteome</keyword>
<dbReference type="Proteomes" id="UP000324832">
    <property type="component" value="Unassembled WGS sequence"/>
</dbReference>
<gene>
    <name evidence="3" type="ORF">LSINAPIS_LOCUS743</name>
</gene>
<feature type="non-terminal residue" evidence="3">
    <location>
        <position position="1"/>
    </location>
</feature>
<evidence type="ECO:0000256" key="1">
    <source>
        <dbReference type="SAM" id="MobiDB-lite"/>
    </source>
</evidence>
<feature type="region of interest" description="Disordered" evidence="1">
    <location>
        <begin position="96"/>
        <end position="118"/>
    </location>
</feature>
<dbReference type="SMART" id="SM00595">
    <property type="entry name" value="MADF"/>
    <property type="match status" value="1"/>
</dbReference>
<reference evidence="3 4" key="1">
    <citation type="submission" date="2017-07" db="EMBL/GenBank/DDBJ databases">
        <authorList>
            <person name="Talla V."/>
            <person name="Backstrom N."/>
        </authorList>
    </citation>
    <scope>NUCLEOTIDE SEQUENCE [LARGE SCALE GENOMIC DNA]</scope>
</reference>
<feature type="compositionally biased region" description="Polar residues" evidence="1">
    <location>
        <begin position="98"/>
        <end position="118"/>
    </location>
</feature>
<proteinExistence type="predicted"/>
<name>A0A5E4PML9_9NEOP</name>
<dbReference type="PROSITE" id="PS51029">
    <property type="entry name" value="MADF"/>
    <property type="match status" value="1"/>
</dbReference>
<evidence type="ECO:0000259" key="2">
    <source>
        <dbReference type="PROSITE" id="PS51029"/>
    </source>
</evidence>
<evidence type="ECO:0000313" key="4">
    <source>
        <dbReference type="Proteomes" id="UP000324832"/>
    </source>
</evidence>
<dbReference type="InterPro" id="IPR006578">
    <property type="entry name" value="MADF-dom"/>
</dbReference>
<organism evidence="3 4">
    <name type="scientific">Leptidea sinapis</name>
    <dbReference type="NCBI Taxonomy" id="189913"/>
    <lineage>
        <taxon>Eukaryota</taxon>
        <taxon>Metazoa</taxon>
        <taxon>Ecdysozoa</taxon>
        <taxon>Arthropoda</taxon>
        <taxon>Hexapoda</taxon>
        <taxon>Insecta</taxon>
        <taxon>Pterygota</taxon>
        <taxon>Neoptera</taxon>
        <taxon>Endopterygota</taxon>
        <taxon>Lepidoptera</taxon>
        <taxon>Glossata</taxon>
        <taxon>Ditrysia</taxon>
        <taxon>Papilionoidea</taxon>
        <taxon>Pieridae</taxon>
        <taxon>Dismorphiinae</taxon>
        <taxon>Leptidea</taxon>
    </lineage>
</organism>
<dbReference type="AlphaFoldDB" id="A0A5E4PML9"/>
<feature type="domain" description="MADF" evidence="2">
    <location>
        <begin position="1"/>
        <end position="95"/>
    </location>
</feature>
<evidence type="ECO:0000313" key="3">
    <source>
        <dbReference type="EMBL" id="VVC87032.1"/>
    </source>
</evidence>
<dbReference type="EMBL" id="FZQP02000061">
    <property type="protein sequence ID" value="VVC87032.1"/>
    <property type="molecule type" value="Genomic_DNA"/>
</dbReference>
<protein>
    <recommendedName>
        <fullName evidence="2">MADF domain-containing protein</fullName>
    </recommendedName>
</protein>
<sequence>LLREHEVLWKIKHKDYHNQIKRTGCYEVLLRKIKELDPSADINKVQKKINNLRTVFRKELKKVESSRASGSGTGNIYVPKLWYYENLMFLKEQEQPYGATSSSMDTQSDGESTETTID</sequence>
<accession>A0A5E4PML9</accession>
<dbReference type="Pfam" id="PF10545">
    <property type="entry name" value="MADF_DNA_bdg"/>
    <property type="match status" value="1"/>
</dbReference>
<dbReference type="PANTHER" id="PTHR21505:SF8">
    <property type="entry name" value="DPT-YFP REPRESSOR BY OVEREXPRESSION, ISOFORM D-RELATED"/>
    <property type="match status" value="1"/>
</dbReference>